<dbReference type="OrthoDB" id="1727102at2759"/>
<comment type="caution">
    <text evidence="1">The sequence shown here is derived from an EMBL/GenBank/DDBJ whole genome shotgun (WGS) entry which is preliminary data.</text>
</comment>
<name>A0A7J0G358_9ERIC</name>
<sequence length="97" mass="10879">MAATSPLGTIDTNPKPIKRNVDVVEVELEKGRGNENLVTEEGEENDIFTEDQVIVEEDVEEEGMGLLSAEELKKKCDDFIRKMREGIKSEAQQLVMV</sequence>
<reference evidence="1 2" key="1">
    <citation type="submission" date="2019-07" db="EMBL/GenBank/DDBJ databases">
        <title>De Novo Assembly of kiwifruit Actinidia rufa.</title>
        <authorList>
            <person name="Sugita-Konishi S."/>
            <person name="Sato K."/>
            <person name="Mori E."/>
            <person name="Abe Y."/>
            <person name="Kisaki G."/>
            <person name="Hamano K."/>
            <person name="Suezawa K."/>
            <person name="Otani M."/>
            <person name="Fukuda T."/>
            <person name="Manabe T."/>
            <person name="Gomi K."/>
            <person name="Tabuchi M."/>
            <person name="Akimitsu K."/>
            <person name="Kataoka I."/>
        </authorList>
    </citation>
    <scope>NUCLEOTIDE SEQUENCE [LARGE SCALE GENOMIC DNA]</scope>
    <source>
        <strain evidence="2">cv. Fuchu</strain>
    </source>
</reference>
<dbReference type="AlphaFoldDB" id="A0A7J0G358"/>
<keyword evidence="2" id="KW-1185">Reference proteome</keyword>
<evidence type="ECO:0000313" key="1">
    <source>
        <dbReference type="EMBL" id="GFZ05213.1"/>
    </source>
</evidence>
<dbReference type="EMBL" id="BJWL01000017">
    <property type="protein sequence ID" value="GFZ05213.1"/>
    <property type="molecule type" value="Genomic_DNA"/>
</dbReference>
<organism evidence="1 2">
    <name type="scientific">Actinidia rufa</name>
    <dbReference type="NCBI Taxonomy" id="165716"/>
    <lineage>
        <taxon>Eukaryota</taxon>
        <taxon>Viridiplantae</taxon>
        <taxon>Streptophyta</taxon>
        <taxon>Embryophyta</taxon>
        <taxon>Tracheophyta</taxon>
        <taxon>Spermatophyta</taxon>
        <taxon>Magnoliopsida</taxon>
        <taxon>eudicotyledons</taxon>
        <taxon>Gunneridae</taxon>
        <taxon>Pentapetalae</taxon>
        <taxon>asterids</taxon>
        <taxon>Ericales</taxon>
        <taxon>Actinidiaceae</taxon>
        <taxon>Actinidia</taxon>
    </lineage>
</organism>
<gene>
    <name evidence="1" type="ORF">Acr_17g0007850</name>
</gene>
<dbReference type="PANTHER" id="PTHR34947">
    <property type="entry name" value="TRANSMEMBRANE PROTEIN"/>
    <property type="match status" value="1"/>
</dbReference>
<protein>
    <submittedName>
        <fullName evidence="1">Uncharacterized protein</fullName>
    </submittedName>
</protein>
<dbReference type="Proteomes" id="UP000585474">
    <property type="component" value="Unassembled WGS sequence"/>
</dbReference>
<proteinExistence type="predicted"/>
<accession>A0A7J0G358</accession>
<evidence type="ECO:0000313" key="2">
    <source>
        <dbReference type="Proteomes" id="UP000585474"/>
    </source>
</evidence>
<dbReference type="PANTHER" id="PTHR34947:SF3">
    <property type="entry name" value="TRANSMEMBRANE PROTEIN"/>
    <property type="match status" value="1"/>
</dbReference>